<dbReference type="Proteomes" id="UP001500635">
    <property type="component" value="Unassembled WGS sequence"/>
</dbReference>
<name>A0ABP8J4V0_9ACTN</name>
<evidence type="ECO:0000256" key="9">
    <source>
        <dbReference type="ARBA" id="ARBA00023204"/>
    </source>
</evidence>
<dbReference type="Pfam" id="PF02457">
    <property type="entry name" value="DAC"/>
    <property type="match status" value="1"/>
</dbReference>
<evidence type="ECO:0000256" key="5">
    <source>
        <dbReference type="ARBA" id="ARBA00022763"/>
    </source>
</evidence>
<keyword evidence="3 10" id="KW-0548">Nucleotidyltransferase</keyword>
<dbReference type="SUPFAM" id="SSF47781">
    <property type="entry name" value="RuvA domain 2-like"/>
    <property type="match status" value="1"/>
</dbReference>
<dbReference type="NCBIfam" id="NF010009">
    <property type="entry name" value="PRK13482.1"/>
    <property type="match status" value="1"/>
</dbReference>
<keyword evidence="4 10" id="KW-0547">Nucleotide-binding</keyword>
<dbReference type="InterPro" id="IPR050338">
    <property type="entry name" value="DisA"/>
</dbReference>
<evidence type="ECO:0000256" key="8">
    <source>
        <dbReference type="ARBA" id="ARBA00023125"/>
    </source>
</evidence>
<keyword evidence="9 10" id="KW-0234">DNA repair</keyword>
<evidence type="ECO:0000256" key="2">
    <source>
        <dbReference type="ARBA" id="ARBA00022679"/>
    </source>
</evidence>
<evidence type="ECO:0000256" key="7">
    <source>
        <dbReference type="ARBA" id="ARBA00022842"/>
    </source>
</evidence>
<dbReference type="Gene3D" id="1.10.150.20">
    <property type="entry name" value="5' to 3' exonuclease, C-terminal subdomain"/>
    <property type="match status" value="1"/>
</dbReference>
<evidence type="ECO:0000313" key="12">
    <source>
        <dbReference type="EMBL" id="GAA4384666.1"/>
    </source>
</evidence>
<comment type="caution">
    <text evidence="12">The sequence shown here is derived from an EMBL/GenBank/DDBJ whole genome shotgun (WGS) entry which is preliminary data.</text>
</comment>
<dbReference type="PANTHER" id="PTHR34185">
    <property type="entry name" value="DIADENYLATE CYCLASE"/>
    <property type="match status" value="1"/>
</dbReference>
<dbReference type="InterPro" id="IPR023763">
    <property type="entry name" value="DNA_integrity_scanning_protein"/>
</dbReference>
<dbReference type="Gene3D" id="3.40.1700.10">
    <property type="entry name" value="DNA integrity scanning protein, DisA, N-terminal domain"/>
    <property type="match status" value="1"/>
</dbReference>
<dbReference type="InterPro" id="IPR003390">
    <property type="entry name" value="DNA_integrity_scan_DisA_N"/>
</dbReference>
<dbReference type="HAMAP" id="MF_01438">
    <property type="entry name" value="DisA"/>
    <property type="match status" value="1"/>
</dbReference>
<feature type="binding site" evidence="10">
    <location>
        <begin position="112"/>
        <end position="116"/>
    </location>
    <ligand>
        <name>ATP</name>
        <dbReference type="ChEBI" id="CHEBI:30616"/>
    </ligand>
</feature>
<evidence type="ECO:0000256" key="10">
    <source>
        <dbReference type="HAMAP-Rule" id="MF_01438"/>
    </source>
</evidence>
<evidence type="ECO:0000256" key="3">
    <source>
        <dbReference type="ARBA" id="ARBA00022695"/>
    </source>
</evidence>
<sequence>MQVTPLSAGPFGGDAHLRATISRVAPGTGLRDGIERILRGRTGALVLLGYDAEVERICDGGFHLDVEFAPTRLRELAKMDGAVVLSTDGTRIVRANVQLMPDASIPTEESGTRHRSAERTAIQTGYPVISVSASMSIVRAYVGGMRHLVDDVEPILSRANLAVATLERYAQRLDEAAGHLSRAEIEDYVTLREVTHVMQRLELVRRTSVEIEQYVIELGTSGRQIALQLEDLLGDSPAIREPVVRDYLPVTSAGGVAPDDVATALRRIESLSDADLLSPMVVAGALGYPTTVEAQDLAVSPRGYRLLSAIPRVSADQIDSLVASFGNLQTLLAASSADLQVVDGIGDGWARHVREGLSHMAELSVERFD</sequence>
<dbReference type="InterPro" id="IPR018906">
    <property type="entry name" value="DNA_integrity_scan_DisA_link"/>
</dbReference>
<dbReference type="PANTHER" id="PTHR34185:SF3">
    <property type="entry name" value="DNA INTEGRITY SCANNING PROTEIN DISA"/>
    <property type="match status" value="1"/>
</dbReference>
<dbReference type="SUPFAM" id="SSF143597">
    <property type="entry name" value="YojJ-like"/>
    <property type="match status" value="1"/>
</dbReference>
<dbReference type="InterPro" id="IPR038331">
    <property type="entry name" value="DisA_sf"/>
</dbReference>
<proteinExistence type="inferred from homology"/>
<accession>A0ABP8J4V0</accession>
<comment type="function">
    <text evidence="10">Has also diadenylate cyclase activity, catalyzing the condensation of 2 ATP molecules into cyclic di-AMP (c-di-AMP). c-di-AMP likely acts as a signaling molecule that may couple DNA integrity with a cellular process.</text>
</comment>
<comment type="similarity">
    <text evidence="10">Belongs to the DisA family.</text>
</comment>
<dbReference type="EC" id="2.7.7.85" evidence="10"/>
<keyword evidence="6 10" id="KW-0067">ATP-binding</keyword>
<evidence type="ECO:0000259" key="11">
    <source>
        <dbReference type="PROSITE" id="PS51794"/>
    </source>
</evidence>
<protein>
    <recommendedName>
        <fullName evidence="10">DNA integrity scanning protein DisA</fullName>
    </recommendedName>
    <alternativeName>
        <fullName evidence="10">Cyclic di-AMP synthase</fullName>
        <shortName evidence="10">c-di-AMP synthase</shortName>
    </alternativeName>
    <alternativeName>
        <fullName evidence="10">Diadenylate cyclase</fullName>
        <ecNumber evidence="10">2.7.7.85</ecNumber>
    </alternativeName>
</protein>
<keyword evidence="2 10" id="KW-0808">Transferase</keyword>
<dbReference type="EMBL" id="BAABFR010000005">
    <property type="protein sequence ID" value="GAA4384666.1"/>
    <property type="molecule type" value="Genomic_DNA"/>
</dbReference>
<dbReference type="Pfam" id="PF10635">
    <property type="entry name" value="DisA-linker"/>
    <property type="match status" value="1"/>
</dbReference>
<dbReference type="Gene3D" id="1.20.1260.110">
    <property type="entry name" value="DNA integrity scanning linker region"/>
    <property type="match status" value="1"/>
</dbReference>
<organism evidence="12 13">
    <name type="scientific">Tsukamurella soli</name>
    <dbReference type="NCBI Taxonomy" id="644556"/>
    <lineage>
        <taxon>Bacteria</taxon>
        <taxon>Bacillati</taxon>
        <taxon>Actinomycetota</taxon>
        <taxon>Actinomycetes</taxon>
        <taxon>Mycobacteriales</taxon>
        <taxon>Tsukamurellaceae</taxon>
        <taxon>Tsukamurella</taxon>
    </lineage>
</organism>
<feature type="binding site" evidence="10">
    <location>
        <position position="81"/>
    </location>
    <ligand>
        <name>ATP</name>
        <dbReference type="ChEBI" id="CHEBI:30616"/>
    </ligand>
</feature>
<evidence type="ECO:0000256" key="4">
    <source>
        <dbReference type="ARBA" id="ARBA00022741"/>
    </source>
</evidence>
<comment type="subunit">
    <text evidence="10">Homooctamer.</text>
</comment>
<feature type="binding site" evidence="10">
    <location>
        <position position="99"/>
    </location>
    <ligand>
        <name>ATP</name>
        <dbReference type="ChEBI" id="CHEBI:30616"/>
    </ligand>
</feature>
<comment type="cofactor">
    <cofactor evidence="10">
        <name>Mg(2+)</name>
        <dbReference type="ChEBI" id="CHEBI:18420"/>
    </cofactor>
</comment>
<dbReference type="PROSITE" id="PS51794">
    <property type="entry name" value="DAC"/>
    <property type="match status" value="1"/>
</dbReference>
<dbReference type="InterPro" id="IPR010994">
    <property type="entry name" value="RuvA_2-like"/>
</dbReference>
<keyword evidence="7 10" id="KW-0460">Magnesium</keyword>
<comment type="function">
    <text evidence="10">Participates in a DNA-damage check-point. DisA forms globular foci that rapidly scan along the chromosomes searching for lesions.</text>
</comment>
<evidence type="ECO:0000256" key="6">
    <source>
        <dbReference type="ARBA" id="ARBA00022840"/>
    </source>
</evidence>
<keyword evidence="5 10" id="KW-0227">DNA damage</keyword>
<comment type="catalytic activity">
    <reaction evidence="1 10">
        <text>2 ATP = 3',3'-c-di-AMP + 2 diphosphate</text>
        <dbReference type="Rhea" id="RHEA:35655"/>
        <dbReference type="ChEBI" id="CHEBI:30616"/>
        <dbReference type="ChEBI" id="CHEBI:33019"/>
        <dbReference type="ChEBI" id="CHEBI:71500"/>
        <dbReference type="EC" id="2.7.7.85"/>
    </reaction>
</comment>
<dbReference type="InterPro" id="IPR036888">
    <property type="entry name" value="DNA_integrity_DisA_N_sf"/>
</dbReference>
<keyword evidence="8 10" id="KW-0238">DNA-binding</keyword>
<reference evidence="13" key="1">
    <citation type="journal article" date="2019" name="Int. J. Syst. Evol. Microbiol.">
        <title>The Global Catalogue of Microorganisms (GCM) 10K type strain sequencing project: providing services to taxonomists for standard genome sequencing and annotation.</title>
        <authorList>
            <consortium name="The Broad Institute Genomics Platform"/>
            <consortium name="The Broad Institute Genome Sequencing Center for Infectious Disease"/>
            <person name="Wu L."/>
            <person name="Ma J."/>
        </authorList>
    </citation>
    <scope>NUCLEOTIDE SEQUENCE [LARGE SCALE GENOMIC DNA]</scope>
    <source>
        <strain evidence="13">JCM 17688</strain>
    </source>
</reference>
<dbReference type="RefSeq" id="WP_344990470.1">
    <property type="nucleotide sequence ID" value="NZ_BAABFR010000005.1"/>
</dbReference>
<gene>
    <name evidence="10 12" type="primary">disA</name>
    <name evidence="12" type="ORF">GCM10023147_05370</name>
</gene>
<keyword evidence="13" id="KW-1185">Reference proteome</keyword>
<evidence type="ECO:0000313" key="13">
    <source>
        <dbReference type="Proteomes" id="UP001500635"/>
    </source>
</evidence>
<feature type="domain" description="DAC" evidence="11">
    <location>
        <begin position="14"/>
        <end position="154"/>
    </location>
</feature>
<evidence type="ECO:0000256" key="1">
    <source>
        <dbReference type="ARBA" id="ARBA00000877"/>
    </source>
</evidence>